<dbReference type="InterPro" id="IPR043502">
    <property type="entry name" value="DNA/RNA_pol_sf"/>
</dbReference>
<dbReference type="InterPro" id="IPR036875">
    <property type="entry name" value="Znf_CCHC_sf"/>
</dbReference>
<dbReference type="InterPro" id="IPR050951">
    <property type="entry name" value="Retrovirus_Pol_polyprotein"/>
</dbReference>
<dbReference type="InterPro" id="IPR021109">
    <property type="entry name" value="Peptidase_aspartic_dom_sf"/>
</dbReference>
<dbReference type="SUPFAM" id="SSF53098">
    <property type="entry name" value="Ribonuclease H-like"/>
    <property type="match status" value="1"/>
</dbReference>
<keyword evidence="4" id="KW-0255">Endonuclease</keyword>
<dbReference type="InterPro" id="IPR043128">
    <property type="entry name" value="Rev_trsase/Diguanyl_cyclase"/>
</dbReference>
<keyword evidence="5" id="KW-0863">Zinc-finger</keyword>
<dbReference type="Gene3D" id="2.40.70.10">
    <property type="entry name" value="Acid Proteases"/>
    <property type="match status" value="1"/>
</dbReference>
<keyword evidence="5" id="KW-0862">Zinc</keyword>
<dbReference type="InterPro" id="IPR036397">
    <property type="entry name" value="RNaseH_sf"/>
</dbReference>
<dbReference type="Gene3D" id="3.30.70.270">
    <property type="match status" value="1"/>
</dbReference>
<sequence>MEQVLGKSSVYQLIKMFGQVLIRLTSVDLVEYLAEEVFTIETNILKAFLIRKMLSRVFARGEPFRPTSVDPSYRVFCTGAERQPVAIAASTLLDQYYHNSSPCQGVSRHDCPVHPALYFQGPKQTHPQTAEEQVEELFNKLDPDSLHPLYEVERYELEEANLSRSDRVDVLVYVLRLCKEVDPHMNEEDKISYLMKGIAEKLYQALLPRDMHNTERFVTECRRIEALHCKRVTSTRYERLPNVASLSDHDDRADLSSMIRQIVREEVQGALGSTREEPKIATIENMVKEKIGRTLAPISKSRRSPPQKERPRLFFNTRYEAQTIRPHPETRYPKQGGRRDTNEWQTTEGKPICFHCGRPGHVVRYCRDRQRQNEERTAIEALPRTLVVKDNFRRLLGDPASRLAIPVRKLEDTSYFGANGKIVRPKGRCTLKLDSNGLKESFAFVVMEDCSHEVILGWDFLKLSRAIIDSADDTLFLEKCLFEDTPKNSSPLYSEFEYRIEPASIQLIEVAKKGWNLEILRRLPPPEQNNKKDVYPLPRIDDTLDCLRGAKFYSSMDLQSGYWQIDVEESDREKTAFITPDGLYEFKLPTGHLQLIPVPRAAFEKIGIDLLGRFPTSTCGTRWIIVCTDYLTKYAITKALPTSESMEVAKFLVEDVILKHGAPRELITDRGRNFTSLLIRDLNNHCRIIHRTTTAYHPQTNGLTERLNKTIADMLSMYVDVNQKDWDMILPFVTFAYNTSRQESTGFTPFFLAHGREAETPLDLLFPKLVPEDDDFIQTLGSRAEEARQLARLHSMRSQESNKLRYDAQHRNITYQPGDLVWIFIPVHKVGYSEKLMRLYFGPYKVTRKI</sequence>
<dbReference type="InterPro" id="IPR001584">
    <property type="entry name" value="Integrase_cat-core"/>
</dbReference>
<dbReference type="Gene3D" id="3.10.10.10">
    <property type="entry name" value="HIV Type 1 Reverse Transcriptase, subunit A, domain 1"/>
    <property type="match status" value="1"/>
</dbReference>
<dbReference type="CDD" id="cd00303">
    <property type="entry name" value="retropepsin_like"/>
    <property type="match status" value="1"/>
</dbReference>
<feature type="domain" description="CCHC-type" evidence="6">
    <location>
        <begin position="353"/>
        <end position="368"/>
    </location>
</feature>
<organism evidence="8 9">
    <name type="scientific">Cordylochernes scorpioides</name>
    <dbReference type="NCBI Taxonomy" id="51811"/>
    <lineage>
        <taxon>Eukaryota</taxon>
        <taxon>Metazoa</taxon>
        <taxon>Ecdysozoa</taxon>
        <taxon>Arthropoda</taxon>
        <taxon>Chelicerata</taxon>
        <taxon>Arachnida</taxon>
        <taxon>Pseudoscorpiones</taxon>
        <taxon>Cheliferoidea</taxon>
        <taxon>Chernetidae</taxon>
        <taxon>Cordylochernes</taxon>
    </lineage>
</organism>
<evidence type="ECO:0000313" key="8">
    <source>
        <dbReference type="EMBL" id="UYV84411.1"/>
    </source>
</evidence>
<keyword evidence="9" id="KW-1185">Reference proteome</keyword>
<dbReference type="SUPFAM" id="SSF57756">
    <property type="entry name" value="Retrovirus zinc finger-like domains"/>
    <property type="match status" value="1"/>
</dbReference>
<dbReference type="Gene3D" id="3.30.420.10">
    <property type="entry name" value="Ribonuclease H-like superfamily/Ribonuclease H"/>
    <property type="match status" value="1"/>
</dbReference>
<accession>A0ABY6LTI9</accession>
<evidence type="ECO:0000256" key="4">
    <source>
        <dbReference type="ARBA" id="ARBA00022759"/>
    </source>
</evidence>
<dbReference type="PANTHER" id="PTHR37984">
    <property type="entry name" value="PROTEIN CBG26694"/>
    <property type="match status" value="1"/>
</dbReference>
<evidence type="ECO:0000259" key="6">
    <source>
        <dbReference type="PROSITE" id="PS50158"/>
    </source>
</evidence>
<evidence type="ECO:0000256" key="1">
    <source>
        <dbReference type="ARBA" id="ARBA00022679"/>
    </source>
</evidence>
<gene>
    <name evidence="8" type="ORF">LAZ67_X002045</name>
</gene>
<keyword evidence="3" id="KW-0540">Nuclease</keyword>
<name>A0ABY6LTI9_9ARAC</name>
<evidence type="ECO:0000256" key="2">
    <source>
        <dbReference type="ARBA" id="ARBA00022695"/>
    </source>
</evidence>
<proteinExistence type="predicted"/>
<dbReference type="InterPro" id="IPR012337">
    <property type="entry name" value="RNaseH-like_sf"/>
</dbReference>
<dbReference type="Gene3D" id="4.10.60.10">
    <property type="entry name" value="Zinc finger, CCHC-type"/>
    <property type="match status" value="1"/>
</dbReference>
<dbReference type="Proteomes" id="UP001235939">
    <property type="component" value="Chromosome X"/>
</dbReference>
<dbReference type="PANTHER" id="PTHR37984:SF5">
    <property type="entry name" value="PROTEIN NYNRIN-LIKE"/>
    <property type="match status" value="1"/>
</dbReference>
<keyword evidence="4" id="KW-0378">Hydrolase</keyword>
<keyword evidence="2" id="KW-0548">Nucleotidyltransferase</keyword>
<feature type="domain" description="Integrase catalytic" evidence="7">
    <location>
        <begin position="595"/>
        <end position="769"/>
    </location>
</feature>
<evidence type="ECO:0000256" key="3">
    <source>
        <dbReference type="ARBA" id="ARBA00022722"/>
    </source>
</evidence>
<dbReference type="EMBL" id="CP092886">
    <property type="protein sequence ID" value="UYV84411.1"/>
    <property type="molecule type" value="Genomic_DNA"/>
</dbReference>
<evidence type="ECO:0000313" key="9">
    <source>
        <dbReference type="Proteomes" id="UP001235939"/>
    </source>
</evidence>
<dbReference type="PROSITE" id="PS50158">
    <property type="entry name" value="ZF_CCHC"/>
    <property type="match status" value="1"/>
</dbReference>
<dbReference type="SUPFAM" id="SSF56672">
    <property type="entry name" value="DNA/RNA polymerases"/>
    <property type="match status" value="1"/>
</dbReference>
<keyword evidence="1" id="KW-0808">Transferase</keyword>
<dbReference type="InterPro" id="IPR001878">
    <property type="entry name" value="Znf_CCHC"/>
</dbReference>
<keyword evidence="5" id="KW-0479">Metal-binding</keyword>
<dbReference type="PROSITE" id="PS50994">
    <property type="entry name" value="INTEGRASE"/>
    <property type="match status" value="1"/>
</dbReference>
<reference evidence="8 9" key="1">
    <citation type="submission" date="2022-03" db="EMBL/GenBank/DDBJ databases">
        <title>A chromosomal length assembly of Cordylochernes scorpioides.</title>
        <authorList>
            <person name="Zeh D."/>
            <person name="Zeh J."/>
        </authorList>
    </citation>
    <scope>NUCLEOTIDE SEQUENCE [LARGE SCALE GENOMIC DNA]</scope>
    <source>
        <strain evidence="8">IN4F17</strain>
        <tissue evidence="8">Whole Body</tissue>
    </source>
</reference>
<protein>
    <submittedName>
        <fullName evidence="8">Uncharacterized protein</fullName>
    </submittedName>
</protein>
<evidence type="ECO:0000259" key="7">
    <source>
        <dbReference type="PROSITE" id="PS50994"/>
    </source>
</evidence>
<evidence type="ECO:0000256" key="5">
    <source>
        <dbReference type="PROSITE-ProRule" id="PRU00047"/>
    </source>
</evidence>